<name>A0ACC2U0T0_9FUNG</name>
<sequence>MESGQVSLLKQNYIGTVSLDIPVQLGPGVFWNDGYWSTRRNPNYLVSKSGTVPSSFCIKGTKKCLNLKDKYLWIDFPSRISEVTFCGFDFECFIRSKLPLNRTWSMISTLEMGKDDWGKLLTAAFKLPRLGIAGWFDSPTKEVSVIGKSVSYLWFKSVSLVIDGVYVDDNETHPFYAELPLLDENQMLTGLVGVTDICTNEYDHWIFPLEHNQLKKYNDIKDYYCPTPLITPSLENISPRNSSVIE</sequence>
<evidence type="ECO:0000313" key="2">
    <source>
        <dbReference type="Proteomes" id="UP001165960"/>
    </source>
</evidence>
<accession>A0ACC2U0T0</accession>
<reference evidence="1" key="1">
    <citation type="submission" date="2022-04" db="EMBL/GenBank/DDBJ databases">
        <title>Genome of the entomopathogenic fungus Entomophthora muscae.</title>
        <authorList>
            <person name="Elya C."/>
            <person name="Lovett B.R."/>
            <person name="Lee E."/>
            <person name="Macias A.M."/>
            <person name="Hajek A.E."/>
            <person name="De Bivort B.L."/>
            <person name="Kasson M.T."/>
            <person name="De Fine Licht H.H."/>
            <person name="Stajich J.E."/>
        </authorList>
    </citation>
    <scope>NUCLEOTIDE SEQUENCE</scope>
    <source>
        <strain evidence="1">Berkeley</strain>
    </source>
</reference>
<protein>
    <submittedName>
        <fullName evidence="1">Uncharacterized protein</fullName>
    </submittedName>
</protein>
<keyword evidence="2" id="KW-1185">Reference proteome</keyword>
<organism evidence="1 2">
    <name type="scientific">Entomophthora muscae</name>
    <dbReference type="NCBI Taxonomy" id="34485"/>
    <lineage>
        <taxon>Eukaryota</taxon>
        <taxon>Fungi</taxon>
        <taxon>Fungi incertae sedis</taxon>
        <taxon>Zoopagomycota</taxon>
        <taxon>Entomophthoromycotina</taxon>
        <taxon>Entomophthoromycetes</taxon>
        <taxon>Entomophthorales</taxon>
        <taxon>Entomophthoraceae</taxon>
        <taxon>Entomophthora</taxon>
    </lineage>
</organism>
<proteinExistence type="predicted"/>
<comment type="caution">
    <text evidence="1">The sequence shown here is derived from an EMBL/GenBank/DDBJ whole genome shotgun (WGS) entry which is preliminary data.</text>
</comment>
<dbReference type="Proteomes" id="UP001165960">
    <property type="component" value="Unassembled WGS sequence"/>
</dbReference>
<evidence type="ECO:0000313" key="1">
    <source>
        <dbReference type="EMBL" id="KAJ9080370.1"/>
    </source>
</evidence>
<gene>
    <name evidence="1" type="ORF">DSO57_1025795</name>
</gene>
<dbReference type="EMBL" id="QTSX02001567">
    <property type="protein sequence ID" value="KAJ9080370.1"/>
    <property type="molecule type" value="Genomic_DNA"/>
</dbReference>